<dbReference type="GO" id="GO:0016020">
    <property type="term" value="C:membrane"/>
    <property type="evidence" value="ECO:0007669"/>
    <property type="project" value="UniProtKB-SubCell"/>
</dbReference>
<evidence type="ECO:0000256" key="10">
    <source>
        <dbReference type="ARBA" id="ARBA00023136"/>
    </source>
</evidence>
<dbReference type="EMBL" id="MFMM01000001">
    <property type="protein sequence ID" value="OGG85203.1"/>
    <property type="molecule type" value="Genomic_DNA"/>
</dbReference>
<keyword evidence="8 11" id="KW-1133">Transmembrane helix</keyword>
<evidence type="ECO:0000313" key="14">
    <source>
        <dbReference type="Proteomes" id="UP000177325"/>
    </source>
</evidence>
<dbReference type="Pfam" id="PF02163">
    <property type="entry name" value="Peptidase_M50"/>
    <property type="match status" value="1"/>
</dbReference>
<dbReference type="GO" id="GO:0006508">
    <property type="term" value="P:proteolysis"/>
    <property type="evidence" value="ECO:0007669"/>
    <property type="project" value="UniProtKB-KW"/>
</dbReference>
<evidence type="ECO:0000256" key="8">
    <source>
        <dbReference type="ARBA" id="ARBA00022989"/>
    </source>
</evidence>
<evidence type="ECO:0000256" key="3">
    <source>
        <dbReference type="ARBA" id="ARBA00007931"/>
    </source>
</evidence>
<feature type="transmembrane region" description="Helical" evidence="11">
    <location>
        <begin position="283"/>
        <end position="304"/>
    </location>
</feature>
<feature type="transmembrane region" description="Helical" evidence="11">
    <location>
        <begin position="90"/>
        <end position="114"/>
    </location>
</feature>
<dbReference type="PANTHER" id="PTHR42837">
    <property type="entry name" value="REGULATOR OF SIGMA-E PROTEASE RSEP"/>
    <property type="match status" value="1"/>
</dbReference>
<keyword evidence="4" id="KW-0645">Protease</keyword>
<keyword evidence="6" id="KW-0378">Hydrolase</keyword>
<comment type="caution">
    <text evidence="13">The sequence shown here is derived from an EMBL/GenBank/DDBJ whole genome shotgun (WGS) entry which is preliminary data.</text>
</comment>
<dbReference type="InterPro" id="IPR008915">
    <property type="entry name" value="Peptidase_M50"/>
</dbReference>
<dbReference type="PANTHER" id="PTHR42837:SF2">
    <property type="entry name" value="MEMBRANE METALLOPROTEASE ARASP2, CHLOROPLASTIC-RELATED"/>
    <property type="match status" value="1"/>
</dbReference>
<dbReference type="Proteomes" id="UP000177325">
    <property type="component" value="Unassembled WGS sequence"/>
</dbReference>
<comment type="similarity">
    <text evidence="3">Belongs to the peptidase M50B family.</text>
</comment>
<evidence type="ECO:0000256" key="2">
    <source>
        <dbReference type="ARBA" id="ARBA00004141"/>
    </source>
</evidence>
<gene>
    <name evidence="13" type="ORF">A3G90_04065</name>
</gene>
<feature type="domain" description="Peptidase M50" evidence="12">
    <location>
        <begin position="6"/>
        <end position="350"/>
    </location>
</feature>
<dbReference type="GO" id="GO:0004222">
    <property type="term" value="F:metalloendopeptidase activity"/>
    <property type="evidence" value="ECO:0007669"/>
    <property type="project" value="InterPro"/>
</dbReference>
<sequence>MSILIFFLVLFVLILVHEWGHFIAAKKTGMRVDEFGIGFPPKLFGVKKGETEYTFNALPIGGFVRIFGENPAALEDIDGDKARAFGSRPYWAQAVVLVAGVTMNVIFAWFLFLVTFMIGVPTLVEEATAGPKASLYVSAILPDSPLSGQLPAGSSILSLTSPTSELTDPKPTTFSEFIQAQAGVPVDITYTFGDESGVVTVTPQAGLIPGNEEKVAVGVELAMVETKSYTVWGAITASLQATYSGLVNIAVGLTTLLVDSVMGTADLSQVAGPIGIVGMVGDAATFGIVALLTFTAMISLNLAVINMLPIPALDGGRLLFVVFEAITRKPINPVWMGRVNLVGFALLMLLMILVTWSDISKLL</sequence>
<evidence type="ECO:0000256" key="1">
    <source>
        <dbReference type="ARBA" id="ARBA00001947"/>
    </source>
</evidence>
<name>A0A1F6FH69_9BACT</name>
<evidence type="ECO:0000256" key="5">
    <source>
        <dbReference type="ARBA" id="ARBA00022692"/>
    </source>
</evidence>
<evidence type="ECO:0000256" key="7">
    <source>
        <dbReference type="ARBA" id="ARBA00022833"/>
    </source>
</evidence>
<evidence type="ECO:0000256" key="9">
    <source>
        <dbReference type="ARBA" id="ARBA00023049"/>
    </source>
</evidence>
<dbReference type="AlphaFoldDB" id="A0A1F6FH69"/>
<accession>A0A1F6FH69</accession>
<evidence type="ECO:0000256" key="11">
    <source>
        <dbReference type="SAM" id="Phobius"/>
    </source>
</evidence>
<evidence type="ECO:0000256" key="6">
    <source>
        <dbReference type="ARBA" id="ARBA00022801"/>
    </source>
</evidence>
<keyword evidence="9" id="KW-0482">Metalloprotease</keyword>
<comment type="subcellular location">
    <subcellularLocation>
        <location evidence="2">Membrane</location>
        <topology evidence="2">Multi-pass membrane protein</topology>
    </subcellularLocation>
</comment>
<evidence type="ECO:0000256" key="4">
    <source>
        <dbReference type="ARBA" id="ARBA00022670"/>
    </source>
</evidence>
<dbReference type="InterPro" id="IPR004387">
    <property type="entry name" value="Pept_M50_Zn"/>
</dbReference>
<keyword evidence="10 11" id="KW-0472">Membrane</keyword>
<comment type="cofactor">
    <cofactor evidence="1">
        <name>Zn(2+)</name>
        <dbReference type="ChEBI" id="CHEBI:29105"/>
    </cofactor>
</comment>
<dbReference type="STRING" id="1798525.A3G90_04065"/>
<evidence type="ECO:0000313" key="13">
    <source>
        <dbReference type="EMBL" id="OGG85203.1"/>
    </source>
</evidence>
<reference evidence="13 14" key="1">
    <citation type="journal article" date="2016" name="Nat. Commun.">
        <title>Thousands of microbial genomes shed light on interconnected biogeochemical processes in an aquifer system.</title>
        <authorList>
            <person name="Anantharaman K."/>
            <person name="Brown C.T."/>
            <person name="Hug L.A."/>
            <person name="Sharon I."/>
            <person name="Castelle C.J."/>
            <person name="Probst A.J."/>
            <person name="Thomas B.C."/>
            <person name="Singh A."/>
            <person name="Wilkins M.J."/>
            <person name="Karaoz U."/>
            <person name="Brodie E.L."/>
            <person name="Williams K.H."/>
            <person name="Hubbard S.S."/>
            <person name="Banfield J.F."/>
        </authorList>
    </citation>
    <scope>NUCLEOTIDE SEQUENCE [LARGE SCALE GENOMIC DNA]</scope>
</reference>
<organism evidence="13 14">
    <name type="scientific">Candidatus Kaiserbacteria bacterium RIFCSPLOWO2_12_FULL_45_26</name>
    <dbReference type="NCBI Taxonomy" id="1798525"/>
    <lineage>
        <taxon>Bacteria</taxon>
        <taxon>Candidatus Kaiseribacteriota</taxon>
    </lineage>
</organism>
<feature type="transmembrane region" description="Helical" evidence="11">
    <location>
        <begin position="339"/>
        <end position="357"/>
    </location>
</feature>
<evidence type="ECO:0000259" key="12">
    <source>
        <dbReference type="Pfam" id="PF02163"/>
    </source>
</evidence>
<keyword evidence="5 11" id="KW-0812">Transmembrane</keyword>
<dbReference type="CDD" id="cd06163">
    <property type="entry name" value="S2P-M50_PDZ_RseP-like"/>
    <property type="match status" value="1"/>
</dbReference>
<proteinExistence type="inferred from homology"/>
<keyword evidence="7" id="KW-0862">Zinc</keyword>
<protein>
    <recommendedName>
        <fullName evidence="12">Peptidase M50 domain-containing protein</fullName>
    </recommendedName>
</protein>